<dbReference type="AlphaFoldDB" id="A0AAP0JXZ4"/>
<feature type="region of interest" description="Disordered" evidence="1">
    <location>
        <begin position="1"/>
        <end position="22"/>
    </location>
</feature>
<evidence type="ECO:0000313" key="2">
    <source>
        <dbReference type="EMBL" id="KAK9142272.1"/>
    </source>
</evidence>
<gene>
    <name evidence="2" type="ORF">Syun_011672</name>
</gene>
<organism evidence="2 3">
    <name type="scientific">Stephania yunnanensis</name>
    <dbReference type="NCBI Taxonomy" id="152371"/>
    <lineage>
        <taxon>Eukaryota</taxon>
        <taxon>Viridiplantae</taxon>
        <taxon>Streptophyta</taxon>
        <taxon>Embryophyta</taxon>
        <taxon>Tracheophyta</taxon>
        <taxon>Spermatophyta</taxon>
        <taxon>Magnoliopsida</taxon>
        <taxon>Ranunculales</taxon>
        <taxon>Menispermaceae</taxon>
        <taxon>Menispermoideae</taxon>
        <taxon>Cissampelideae</taxon>
        <taxon>Stephania</taxon>
    </lineage>
</organism>
<dbReference type="EMBL" id="JBBNAF010000005">
    <property type="protein sequence ID" value="KAK9142272.1"/>
    <property type="molecule type" value="Genomic_DNA"/>
</dbReference>
<protein>
    <submittedName>
        <fullName evidence="2">Uncharacterized protein</fullName>
    </submittedName>
</protein>
<sequence>MDGAGLFQPQPPPPHEHQQPPQDCIEDLEFTQSGTIKVGTSGSNESKDTTTRPSLIICFWGIEGIHFAEYVALSNGDCGAWSFNVTGEAIASLKWNHSGPSGNAIPLVSSNNMLEYPEGHG</sequence>
<keyword evidence="3" id="KW-1185">Reference proteome</keyword>
<reference evidence="2 3" key="1">
    <citation type="submission" date="2024-01" db="EMBL/GenBank/DDBJ databases">
        <title>Genome assemblies of Stephania.</title>
        <authorList>
            <person name="Yang L."/>
        </authorList>
    </citation>
    <scope>NUCLEOTIDE SEQUENCE [LARGE SCALE GENOMIC DNA]</scope>
    <source>
        <strain evidence="2">YNDBR</strain>
        <tissue evidence="2">Leaf</tissue>
    </source>
</reference>
<proteinExistence type="predicted"/>
<dbReference type="Proteomes" id="UP001420932">
    <property type="component" value="Unassembled WGS sequence"/>
</dbReference>
<evidence type="ECO:0000256" key="1">
    <source>
        <dbReference type="SAM" id="MobiDB-lite"/>
    </source>
</evidence>
<name>A0AAP0JXZ4_9MAGN</name>
<evidence type="ECO:0000313" key="3">
    <source>
        <dbReference type="Proteomes" id="UP001420932"/>
    </source>
</evidence>
<comment type="caution">
    <text evidence="2">The sequence shown here is derived from an EMBL/GenBank/DDBJ whole genome shotgun (WGS) entry which is preliminary data.</text>
</comment>
<accession>A0AAP0JXZ4</accession>